<dbReference type="InterPro" id="IPR036034">
    <property type="entry name" value="PDZ_sf"/>
</dbReference>
<organism evidence="3 4">
    <name type="scientific">Lutibacter flavus</name>
    <dbReference type="NCBI Taxonomy" id="691689"/>
    <lineage>
        <taxon>Bacteria</taxon>
        <taxon>Pseudomonadati</taxon>
        <taxon>Bacteroidota</taxon>
        <taxon>Flavobacteriia</taxon>
        <taxon>Flavobacteriales</taxon>
        <taxon>Flavobacteriaceae</taxon>
        <taxon>Lutibacter</taxon>
    </lineage>
</organism>
<dbReference type="GO" id="GO:0006508">
    <property type="term" value="P:proteolysis"/>
    <property type="evidence" value="ECO:0007669"/>
    <property type="project" value="InterPro"/>
</dbReference>
<dbReference type="Pfam" id="PF18294">
    <property type="entry name" value="Pept_S41_N"/>
    <property type="match status" value="1"/>
</dbReference>
<dbReference type="PANTHER" id="PTHR32060">
    <property type="entry name" value="TAIL-SPECIFIC PROTEASE"/>
    <property type="match status" value="1"/>
</dbReference>
<reference evidence="4" key="1">
    <citation type="submission" date="2017-06" db="EMBL/GenBank/DDBJ databases">
        <authorList>
            <person name="Varghese N."/>
            <person name="Submissions S."/>
        </authorList>
    </citation>
    <scope>NUCLEOTIDE SEQUENCE [LARGE SCALE GENOMIC DNA]</scope>
    <source>
        <strain evidence="4">DSM 27993</strain>
    </source>
</reference>
<dbReference type="SMART" id="SM00245">
    <property type="entry name" value="TSPc"/>
    <property type="match status" value="1"/>
</dbReference>
<dbReference type="Proteomes" id="UP000198412">
    <property type="component" value="Unassembled WGS sequence"/>
</dbReference>
<gene>
    <name evidence="3" type="ORF">SAMN04488111_0754</name>
</gene>
<evidence type="ECO:0000313" key="3">
    <source>
        <dbReference type="EMBL" id="SNR35683.1"/>
    </source>
</evidence>
<dbReference type="OrthoDB" id="7168509at2"/>
<dbReference type="InterPro" id="IPR029045">
    <property type="entry name" value="ClpP/crotonase-like_dom_sf"/>
</dbReference>
<evidence type="ECO:0000256" key="1">
    <source>
        <dbReference type="SAM" id="SignalP"/>
    </source>
</evidence>
<dbReference type="SUPFAM" id="SSF52096">
    <property type="entry name" value="ClpP/crotonase"/>
    <property type="match status" value="1"/>
</dbReference>
<dbReference type="CDD" id="cd07561">
    <property type="entry name" value="Peptidase_S41_CPP_like"/>
    <property type="match status" value="1"/>
</dbReference>
<dbReference type="GO" id="GO:0004175">
    <property type="term" value="F:endopeptidase activity"/>
    <property type="evidence" value="ECO:0007669"/>
    <property type="project" value="TreeGrafter"/>
</dbReference>
<dbReference type="GO" id="GO:0007165">
    <property type="term" value="P:signal transduction"/>
    <property type="evidence" value="ECO:0007669"/>
    <property type="project" value="TreeGrafter"/>
</dbReference>
<dbReference type="Pfam" id="PF03572">
    <property type="entry name" value="Peptidase_S41"/>
    <property type="match status" value="1"/>
</dbReference>
<dbReference type="GO" id="GO:0008236">
    <property type="term" value="F:serine-type peptidase activity"/>
    <property type="evidence" value="ECO:0007669"/>
    <property type="project" value="InterPro"/>
</dbReference>
<accession>A0A238VPH7</accession>
<keyword evidence="1" id="KW-0732">Signal</keyword>
<dbReference type="AlphaFoldDB" id="A0A238VPH7"/>
<evidence type="ECO:0000313" key="4">
    <source>
        <dbReference type="Proteomes" id="UP000198412"/>
    </source>
</evidence>
<protein>
    <submittedName>
        <fullName evidence="3">Peptidase family S41</fullName>
    </submittedName>
</protein>
<evidence type="ECO:0000259" key="2">
    <source>
        <dbReference type="SMART" id="SM00245"/>
    </source>
</evidence>
<dbReference type="Gene3D" id="3.30.750.170">
    <property type="match status" value="1"/>
</dbReference>
<feature type="chain" id="PRO_5012986262" evidence="1">
    <location>
        <begin position="23"/>
        <end position="500"/>
    </location>
</feature>
<dbReference type="EMBL" id="FZNX01000001">
    <property type="protein sequence ID" value="SNR35683.1"/>
    <property type="molecule type" value="Genomic_DNA"/>
</dbReference>
<dbReference type="InterPro" id="IPR005151">
    <property type="entry name" value="Tail-specific_protease"/>
</dbReference>
<dbReference type="RefSeq" id="WP_089377069.1">
    <property type="nucleotide sequence ID" value="NZ_FZNX01000001.1"/>
</dbReference>
<proteinExistence type="predicted"/>
<dbReference type="Gene3D" id="3.90.226.10">
    <property type="entry name" value="2-enoyl-CoA Hydratase, Chain A, domain 1"/>
    <property type="match status" value="1"/>
</dbReference>
<keyword evidence="4" id="KW-1185">Reference proteome</keyword>
<dbReference type="GO" id="GO:0030288">
    <property type="term" value="C:outer membrane-bounded periplasmic space"/>
    <property type="evidence" value="ECO:0007669"/>
    <property type="project" value="TreeGrafter"/>
</dbReference>
<dbReference type="PANTHER" id="PTHR32060:SF30">
    <property type="entry name" value="CARBOXY-TERMINAL PROCESSING PROTEASE CTPA"/>
    <property type="match status" value="1"/>
</dbReference>
<dbReference type="Gene3D" id="2.30.42.10">
    <property type="match status" value="1"/>
</dbReference>
<feature type="signal peptide" evidence="1">
    <location>
        <begin position="1"/>
        <end position="22"/>
    </location>
</feature>
<feature type="domain" description="Tail specific protease" evidence="2">
    <location>
        <begin position="205"/>
        <end position="429"/>
    </location>
</feature>
<sequence>MNRIKSLLPILMFMSVIFISCNKDNDLEPDQNPNVEPNPIDFSQVEIQDFIWQGLNTYYLWKSNVPNLSNSTIDNDQNYFNLLSSYSNPDEFFESLIYDRQSTDKWSWVVDDYVALENSFQGIVKSNGVKYRLALETGSDSDVLGYVRYILPNSDASGKDVQRGYVFDAINGEQLTLSNYQSLLAEDTYTMNFADLNGGNPISNGKSVELTQIENFVENPVHIVKTIDANGTKIGYIMYNGFDAGFETELANAFSQIKAEGASELILDLRYNGGGYGYIASDIASLITGQFKGEVISKEKWNPELQTWFEANHPDWIETYFDDKFTQTGDPIDGLNLNKLYVITTGSSASASELLISGLDAHINVATIGTTTAGKYTGSITIYDSDNFSKSGDNLNPNHTWAIQPIVLQYTNNNGETVKGGIEPTVNTVEFVSEFAELGTVEEPLLAETIAYITGSGKPVLRNKKNLIKLKEVENKLDLNFKENSVIFDKQFPSDFMKRQ</sequence>
<name>A0A238VPH7_9FLAO</name>
<dbReference type="PROSITE" id="PS51257">
    <property type="entry name" value="PROKAR_LIPOPROTEIN"/>
    <property type="match status" value="1"/>
</dbReference>
<dbReference type="InterPro" id="IPR041613">
    <property type="entry name" value="Pept_S41_N"/>
</dbReference>